<sequence length="94" mass="11074">MKTFEQLTRREKSVLLIWGNYLDFSTSAHYPIEKVKKKLRNSLSEIRDIDIKRMIKTLINSGFFVRHPTGRNETYGLTIRGLKCCNILKRENSI</sequence>
<accession>A0A0F9SS07</accession>
<organism evidence="1">
    <name type="scientific">marine sediment metagenome</name>
    <dbReference type="NCBI Taxonomy" id="412755"/>
    <lineage>
        <taxon>unclassified sequences</taxon>
        <taxon>metagenomes</taxon>
        <taxon>ecological metagenomes</taxon>
    </lineage>
</organism>
<dbReference type="AlphaFoldDB" id="A0A0F9SS07"/>
<reference evidence="1" key="1">
    <citation type="journal article" date="2015" name="Nature">
        <title>Complex archaea that bridge the gap between prokaryotes and eukaryotes.</title>
        <authorList>
            <person name="Spang A."/>
            <person name="Saw J.H."/>
            <person name="Jorgensen S.L."/>
            <person name="Zaremba-Niedzwiedzka K."/>
            <person name="Martijn J."/>
            <person name="Lind A.E."/>
            <person name="van Eijk R."/>
            <person name="Schleper C."/>
            <person name="Guy L."/>
            <person name="Ettema T.J."/>
        </authorList>
    </citation>
    <scope>NUCLEOTIDE SEQUENCE</scope>
</reference>
<gene>
    <name evidence="1" type="ORF">LCGC14_0818530</name>
</gene>
<evidence type="ECO:0008006" key="2">
    <source>
        <dbReference type="Google" id="ProtNLM"/>
    </source>
</evidence>
<comment type="caution">
    <text evidence="1">The sequence shown here is derived from an EMBL/GenBank/DDBJ whole genome shotgun (WGS) entry which is preliminary data.</text>
</comment>
<proteinExistence type="predicted"/>
<name>A0A0F9SS07_9ZZZZ</name>
<evidence type="ECO:0000313" key="1">
    <source>
        <dbReference type="EMBL" id="KKN31973.1"/>
    </source>
</evidence>
<dbReference type="EMBL" id="LAZR01002287">
    <property type="protein sequence ID" value="KKN31973.1"/>
    <property type="molecule type" value="Genomic_DNA"/>
</dbReference>
<protein>
    <recommendedName>
        <fullName evidence="2">ArnR1-like winged helix-turn-helix domain-containing protein</fullName>
    </recommendedName>
</protein>